<reference evidence="1 2" key="1">
    <citation type="submission" date="2016-10" db="EMBL/GenBank/DDBJ databases">
        <authorList>
            <person name="de Groot N.N."/>
        </authorList>
    </citation>
    <scope>NUCLEOTIDE SEQUENCE [LARGE SCALE GENOMIC DNA]</scope>
    <source>
        <strain evidence="1 2">DSM 23421</strain>
    </source>
</reference>
<dbReference type="STRING" id="641691.SAMN05421636_10861"/>
<proteinExistence type="predicted"/>
<name>A0A1G7GBP7_9FLAO</name>
<dbReference type="OrthoDB" id="1098088at2"/>
<dbReference type="EMBL" id="FNAO01000008">
    <property type="protein sequence ID" value="SDE85527.1"/>
    <property type="molecule type" value="Genomic_DNA"/>
</dbReference>
<gene>
    <name evidence="1" type="ORF">SAMN05421636_10861</name>
</gene>
<sequence length="193" mass="22451">MAQIALNAQHIVPDSIQEEARIALSHYPDLENTPITFKFKKKIKKSTMQAQPLFWSLFKTRKKREYVVLISEKIKISGKEYLTKDVPKNIMIGWLGHELGHIMDYQDRSSLNLIWFGAKYTFSGSYLKEAERAADTYAVSHGMGSYIVDTKNFILDNAEIQEKYKARIRKFYLSPEEIMVMVDKRERSTESSE</sequence>
<accession>A0A1G7GBP7</accession>
<evidence type="ECO:0000313" key="1">
    <source>
        <dbReference type="EMBL" id="SDE85527.1"/>
    </source>
</evidence>
<organism evidence="1 2">
    <name type="scientific">Pricia antarctica</name>
    <dbReference type="NCBI Taxonomy" id="641691"/>
    <lineage>
        <taxon>Bacteria</taxon>
        <taxon>Pseudomonadati</taxon>
        <taxon>Bacteroidota</taxon>
        <taxon>Flavobacteriia</taxon>
        <taxon>Flavobacteriales</taxon>
        <taxon>Flavobacteriaceae</taxon>
        <taxon>Pricia</taxon>
    </lineage>
</organism>
<evidence type="ECO:0000313" key="2">
    <source>
        <dbReference type="Proteomes" id="UP000199109"/>
    </source>
</evidence>
<dbReference type="Proteomes" id="UP000199109">
    <property type="component" value="Unassembled WGS sequence"/>
</dbReference>
<keyword evidence="2" id="KW-1185">Reference proteome</keyword>
<protein>
    <submittedName>
        <fullName evidence="1">Uncharacterized protein</fullName>
    </submittedName>
</protein>
<dbReference type="AlphaFoldDB" id="A0A1G7GBP7"/>